<reference evidence="1" key="1">
    <citation type="submission" date="2020-06" db="EMBL/GenBank/DDBJ databases">
        <title>Unique genomic features of the anaerobic methanotrophic archaea.</title>
        <authorList>
            <person name="Chadwick G.L."/>
            <person name="Skennerton C.T."/>
            <person name="Laso-Perez R."/>
            <person name="Leu A.O."/>
            <person name="Speth D.R."/>
            <person name="Yu H."/>
            <person name="Morgan-Lang C."/>
            <person name="Hatzenpichler R."/>
            <person name="Goudeau D."/>
            <person name="Malmstrom R."/>
            <person name="Brazelton W.J."/>
            <person name="Woyke T."/>
            <person name="Hallam S.J."/>
            <person name="Tyson G.W."/>
            <person name="Wegener G."/>
            <person name="Boetius A."/>
            <person name="Orphan V."/>
        </authorList>
    </citation>
    <scope>NUCLEOTIDE SEQUENCE</scope>
</reference>
<evidence type="ECO:0008006" key="2">
    <source>
        <dbReference type="Google" id="ProtNLM"/>
    </source>
</evidence>
<dbReference type="InterPro" id="IPR009057">
    <property type="entry name" value="Homeodomain-like_sf"/>
</dbReference>
<dbReference type="InterPro" id="IPR036388">
    <property type="entry name" value="WH-like_DNA-bd_sf"/>
</dbReference>
<dbReference type="PANTHER" id="PTHR34849">
    <property type="entry name" value="SSL5025 PROTEIN"/>
    <property type="match status" value="1"/>
</dbReference>
<evidence type="ECO:0000313" key="1">
    <source>
        <dbReference type="EMBL" id="QNO52088.1"/>
    </source>
</evidence>
<protein>
    <recommendedName>
        <fullName evidence="2">DUF433 domain-containing protein</fullName>
    </recommendedName>
</protein>
<name>A0A7G9YVQ4_9EURY</name>
<dbReference type="Gene3D" id="1.10.10.10">
    <property type="entry name" value="Winged helix-like DNA-binding domain superfamily/Winged helix DNA-binding domain"/>
    <property type="match status" value="1"/>
</dbReference>
<proteinExistence type="predicted"/>
<dbReference type="Pfam" id="PF04255">
    <property type="entry name" value="DUF433"/>
    <property type="match status" value="1"/>
</dbReference>
<dbReference type="PANTHER" id="PTHR34849:SF3">
    <property type="entry name" value="SSR2962 PROTEIN"/>
    <property type="match status" value="1"/>
</dbReference>
<accession>A0A7G9YVQ4</accession>
<dbReference type="SUPFAM" id="SSF46689">
    <property type="entry name" value="Homeodomain-like"/>
    <property type="match status" value="1"/>
</dbReference>
<dbReference type="InterPro" id="IPR007367">
    <property type="entry name" value="DUF433"/>
</dbReference>
<dbReference type="AlphaFoldDB" id="A0A7G9YVQ4"/>
<sequence>MIKEWRDFIKSDPAVMMGKPVITGTRVTVELILEKLAAGETVKQIIDEHPRLTKEGVYAALAFASEALRADVVYPTKVEKTGAKTSEVPG</sequence>
<organism evidence="1">
    <name type="scientific">Candidatus Methanophagaceae archaeon ANME-1 ERB6</name>
    <dbReference type="NCBI Taxonomy" id="2759912"/>
    <lineage>
        <taxon>Archaea</taxon>
        <taxon>Methanobacteriati</taxon>
        <taxon>Methanobacteriota</taxon>
        <taxon>Stenosarchaea group</taxon>
        <taxon>Methanomicrobia</taxon>
        <taxon>Candidatus Methanophagales</taxon>
        <taxon>Candidatus Methanophagaceae</taxon>
    </lineage>
</organism>
<gene>
    <name evidence="1" type="ORF">IPGHNFGK_00044</name>
</gene>
<dbReference type="EMBL" id="MT631500">
    <property type="protein sequence ID" value="QNO52088.1"/>
    <property type="molecule type" value="Genomic_DNA"/>
</dbReference>